<dbReference type="Gramene" id="ESQ51522">
    <property type="protein sequence ID" value="ESQ51522"/>
    <property type="gene ID" value="EUTSA_v10017708mg"/>
</dbReference>
<dbReference type="SMART" id="SM00256">
    <property type="entry name" value="FBOX"/>
    <property type="match status" value="1"/>
</dbReference>
<protein>
    <recommendedName>
        <fullName evidence="1">F-box domain-containing protein</fullName>
    </recommendedName>
</protein>
<proteinExistence type="predicted"/>
<evidence type="ECO:0000259" key="1">
    <source>
        <dbReference type="PROSITE" id="PS50181"/>
    </source>
</evidence>
<sequence>MSYKIRAKKEQSSSSLITSLPEDVIIDILARVPRGDYPILSLVSKHFRSLVASRELYTRRSLLGCTEHCLYVVLFKGKTKEYKWYILRRKANGNRCFVLIPWLSAMRYRGSFVQVGPRIYMFGGDQKNMGLSIDCRSHTVQTLPGMPVPMSDTIFGIIDRRIYIIGYCHNDRLRKVMVVFNTETQMWEPEVIKLDNELWNTWLYGFAVMADKIYMRDYRYSFVYEPKKNKWETDEVLNSKEWKYACVVDDLLYYHDRYENEIRAYDPKQKCWSVVKGLEESLPDTTYSWSSYTVSYGGKISLFFNKIKEKTYEIWCAEISLERHQGGEI</sequence>
<dbReference type="PANTHER" id="PTHR24414">
    <property type="entry name" value="F-BOX/KELCH-REPEAT PROTEIN SKIP4"/>
    <property type="match status" value="1"/>
</dbReference>
<name>V4M8Z8_EUTSA</name>
<accession>V4M8Z8</accession>
<evidence type="ECO:0000313" key="2">
    <source>
        <dbReference type="EMBL" id="ESQ51522.1"/>
    </source>
</evidence>
<dbReference type="KEGG" id="eus:EUTSA_v10017708mg"/>
<feature type="domain" description="F-box" evidence="1">
    <location>
        <begin position="14"/>
        <end position="60"/>
    </location>
</feature>
<dbReference type="OMA" id="ANGSHYL"/>
<dbReference type="InterPro" id="IPR057499">
    <property type="entry name" value="Kelch_FKB95"/>
</dbReference>
<dbReference type="Pfam" id="PF00646">
    <property type="entry name" value="F-box"/>
    <property type="match status" value="1"/>
</dbReference>
<dbReference type="Gene3D" id="2.120.10.80">
    <property type="entry name" value="Kelch-type beta propeller"/>
    <property type="match status" value="1"/>
</dbReference>
<dbReference type="PROSITE" id="PS50181">
    <property type="entry name" value="FBOX"/>
    <property type="match status" value="1"/>
</dbReference>
<dbReference type="OrthoDB" id="45365at2759"/>
<dbReference type="InterPro" id="IPR050354">
    <property type="entry name" value="F-box/kelch-repeat_ARATH"/>
</dbReference>
<dbReference type="eggNOG" id="KOG1072">
    <property type="taxonomic scope" value="Eukaryota"/>
</dbReference>
<dbReference type="CDD" id="cd22152">
    <property type="entry name" value="F-box_AtAFR-like"/>
    <property type="match status" value="1"/>
</dbReference>
<dbReference type="SUPFAM" id="SSF117281">
    <property type="entry name" value="Kelch motif"/>
    <property type="match status" value="1"/>
</dbReference>
<evidence type="ECO:0000313" key="3">
    <source>
        <dbReference type="Proteomes" id="UP000030689"/>
    </source>
</evidence>
<keyword evidence="3" id="KW-1185">Reference proteome</keyword>
<gene>
    <name evidence="2" type="ORF">EUTSA_v10017708mg</name>
</gene>
<dbReference type="AlphaFoldDB" id="V4M8Z8"/>
<dbReference type="EMBL" id="KI517385">
    <property type="protein sequence ID" value="ESQ51522.1"/>
    <property type="molecule type" value="Genomic_DNA"/>
</dbReference>
<dbReference type="STRING" id="72664.V4M8Z8"/>
<dbReference type="SUPFAM" id="SSF81383">
    <property type="entry name" value="F-box domain"/>
    <property type="match status" value="1"/>
</dbReference>
<dbReference type="InterPro" id="IPR001810">
    <property type="entry name" value="F-box_dom"/>
</dbReference>
<organism evidence="2 3">
    <name type="scientific">Eutrema salsugineum</name>
    <name type="common">Saltwater cress</name>
    <name type="synonym">Sisymbrium salsugineum</name>
    <dbReference type="NCBI Taxonomy" id="72664"/>
    <lineage>
        <taxon>Eukaryota</taxon>
        <taxon>Viridiplantae</taxon>
        <taxon>Streptophyta</taxon>
        <taxon>Embryophyta</taxon>
        <taxon>Tracheophyta</taxon>
        <taxon>Spermatophyta</taxon>
        <taxon>Magnoliopsida</taxon>
        <taxon>eudicotyledons</taxon>
        <taxon>Gunneridae</taxon>
        <taxon>Pentapetalae</taxon>
        <taxon>rosids</taxon>
        <taxon>malvids</taxon>
        <taxon>Brassicales</taxon>
        <taxon>Brassicaceae</taxon>
        <taxon>Eutremeae</taxon>
        <taxon>Eutrema</taxon>
    </lineage>
</organism>
<dbReference type="InterPro" id="IPR036047">
    <property type="entry name" value="F-box-like_dom_sf"/>
</dbReference>
<dbReference type="Proteomes" id="UP000030689">
    <property type="component" value="Unassembled WGS sequence"/>
</dbReference>
<dbReference type="Pfam" id="PF25210">
    <property type="entry name" value="Kelch_FKB95"/>
    <property type="match status" value="1"/>
</dbReference>
<dbReference type="PANTHER" id="PTHR24414:SF184">
    <property type="entry name" value="GALACTOSE OXIDASE_KELCH REPEAT SUPERFAMILY PROTEIN"/>
    <property type="match status" value="1"/>
</dbReference>
<reference evidence="2 3" key="1">
    <citation type="journal article" date="2013" name="Front. Plant Sci.">
        <title>The Reference Genome of the Halophytic Plant Eutrema salsugineum.</title>
        <authorList>
            <person name="Yang R."/>
            <person name="Jarvis D.E."/>
            <person name="Chen H."/>
            <person name="Beilstein M.A."/>
            <person name="Grimwood J."/>
            <person name="Jenkins J."/>
            <person name="Shu S."/>
            <person name="Prochnik S."/>
            <person name="Xin M."/>
            <person name="Ma C."/>
            <person name="Schmutz J."/>
            <person name="Wing R.A."/>
            <person name="Mitchell-Olds T."/>
            <person name="Schumaker K.S."/>
            <person name="Wang X."/>
        </authorList>
    </citation>
    <scope>NUCLEOTIDE SEQUENCE [LARGE SCALE GENOMIC DNA]</scope>
</reference>
<dbReference type="InterPro" id="IPR015915">
    <property type="entry name" value="Kelch-typ_b-propeller"/>
</dbReference>